<accession>A0A0F9Q7I1</accession>
<proteinExistence type="predicted"/>
<organism evidence="1">
    <name type="scientific">marine sediment metagenome</name>
    <dbReference type="NCBI Taxonomy" id="412755"/>
    <lineage>
        <taxon>unclassified sequences</taxon>
        <taxon>metagenomes</taxon>
        <taxon>ecological metagenomes</taxon>
    </lineage>
</organism>
<evidence type="ECO:0000313" key="1">
    <source>
        <dbReference type="EMBL" id="KKN32957.1"/>
    </source>
</evidence>
<gene>
    <name evidence="1" type="ORF">LCGC14_0808660</name>
</gene>
<dbReference type="AlphaFoldDB" id="A0A0F9Q7I1"/>
<sequence>MPATSEAQRKLSCIALSIKRGETKASFSKQAAKMAESMSEADLVDFCKKG</sequence>
<dbReference type="EMBL" id="LAZR01002216">
    <property type="protein sequence ID" value="KKN32957.1"/>
    <property type="molecule type" value="Genomic_DNA"/>
</dbReference>
<evidence type="ECO:0008006" key="2">
    <source>
        <dbReference type="Google" id="ProtNLM"/>
    </source>
</evidence>
<protein>
    <recommendedName>
        <fullName evidence="2">DUF3008 domain-containing protein</fullName>
    </recommendedName>
</protein>
<reference evidence="1" key="1">
    <citation type="journal article" date="2015" name="Nature">
        <title>Complex archaea that bridge the gap between prokaryotes and eukaryotes.</title>
        <authorList>
            <person name="Spang A."/>
            <person name="Saw J.H."/>
            <person name="Jorgensen S.L."/>
            <person name="Zaremba-Niedzwiedzka K."/>
            <person name="Martijn J."/>
            <person name="Lind A.E."/>
            <person name="van Eijk R."/>
            <person name="Schleper C."/>
            <person name="Guy L."/>
            <person name="Ettema T.J."/>
        </authorList>
    </citation>
    <scope>NUCLEOTIDE SEQUENCE</scope>
</reference>
<name>A0A0F9Q7I1_9ZZZZ</name>
<dbReference type="InterPro" id="IPR021553">
    <property type="entry name" value="DUF3008"/>
</dbReference>
<comment type="caution">
    <text evidence="1">The sequence shown here is derived from an EMBL/GenBank/DDBJ whole genome shotgun (WGS) entry which is preliminary data.</text>
</comment>
<dbReference type="Pfam" id="PF11450">
    <property type="entry name" value="DUF3008"/>
    <property type="match status" value="1"/>
</dbReference>